<proteinExistence type="predicted"/>
<protein>
    <submittedName>
        <fullName evidence="2">Uncharacterized protein</fullName>
    </submittedName>
</protein>
<dbReference type="WBParaSite" id="nRc.2.0.1.t17484-RA">
    <property type="protein sequence ID" value="nRc.2.0.1.t17484-RA"/>
    <property type="gene ID" value="nRc.2.0.1.g17484"/>
</dbReference>
<name>A0A915ITG6_ROMCU</name>
<organism evidence="1 2">
    <name type="scientific">Romanomermis culicivorax</name>
    <name type="common">Nematode worm</name>
    <dbReference type="NCBI Taxonomy" id="13658"/>
    <lineage>
        <taxon>Eukaryota</taxon>
        <taxon>Metazoa</taxon>
        <taxon>Ecdysozoa</taxon>
        <taxon>Nematoda</taxon>
        <taxon>Enoplea</taxon>
        <taxon>Dorylaimia</taxon>
        <taxon>Mermithida</taxon>
        <taxon>Mermithoidea</taxon>
        <taxon>Mermithidae</taxon>
        <taxon>Romanomermis</taxon>
    </lineage>
</organism>
<evidence type="ECO:0000313" key="1">
    <source>
        <dbReference type="Proteomes" id="UP000887565"/>
    </source>
</evidence>
<dbReference type="Proteomes" id="UP000887565">
    <property type="component" value="Unplaced"/>
</dbReference>
<sequence>MAQLVTSLLCRARAQIQPLPELGKQAAPEWLGESVRNILQTRNEDEADKLWALVLAQEREVHSDVAIAALLSQLICSGACCTSATTSAKNRANQVPSCIASTAAFTSASAVDVATHGCRLLDHDTSPPPTRKQKPDVERCIGASSAYDESQYPSTEL</sequence>
<dbReference type="AlphaFoldDB" id="A0A915ITG6"/>
<keyword evidence="1" id="KW-1185">Reference proteome</keyword>
<evidence type="ECO:0000313" key="2">
    <source>
        <dbReference type="WBParaSite" id="nRc.2.0.1.t17484-RA"/>
    </source>
</evidence>
<accession>A0A915ITG6</accession>
<reference evidence="2" key="1">
    <citation type="submission" date="2022-11" db="UniProtKB">
        <authorList>
            <consortium name="WormBaseParasite"/>
        </authorList>
    </citation>
    <scope>IDENTIFICATION</scope>
</reference>